<evidence type="ECO:0000313" key="4">
    <source>
        <dbReference type="Proteomes" id="UP000192511"/>
    </source>
</evidence>
<evidence type="ECO:0000256" key="1">
    <source>
        <dbReference type="SAM" id="SignalP"/>
    </source>
</evidence>
<dbReference type="InterPro" id="IPR001466">
    <property type="entry name" value="Beta-lactam-related"/>
</dbReference>
<organism evidence="3 4">
    <name type="scientific">Legionella anisa</name>
    <dbReference type="NCBI Taxonomy" id="28082"/>
    <lineage>
        <taxon>Bacteria</taxon>
        <taxon>Pseudomonadati</taxon>
        <taxon>Pseudomonadota</taxon>
        <taxon>Gammaproteobacteria</taxon>
        <taxon>Legionellales</taxon>
        <taxon>Legionellaceae</taxon>
        <taxon>Legionella</taxon>
    </lineage>
</organism>
<dbReference type="GO" id="GO:0004180">
    <property type="term" value="F:carboxypeptidase activity"/>
    <property type="evidence" value="ECO:0007669"/>
    <property type="project" value="UniProtKB-KW"/>
</dbReference>
<feature type="domain" description="Beta-lactamase-related" evidence="2">
    <location>
        <begin position="86"/>
        <end position="388"/>
    </location>
</feature>
<feature type="signal peptide" evidence="1">
    <location>
        <begin position="1"/>
        <end position="23"/>
    </location>
</feature>
<keyword evidence="3" id="KW-0121">Carboxypeptidase</keyword>
<dbReference type="RefSeq" id="WP_019231986.1">
    <property type="nucleotide sequence ID" value="NZ_CAAAHR010000058.1"/>
</dbReference>
<dbReference type="InterPro" id="IPR050491">
    <property type="entry name" value="AmpC-like"/>
</dbReference>
<dbReference type="Proteomes" id="UP000192511">
    <property type="component" value="Unassembled WGS sequence"/>
</dbReference>
<keyword evidence="1" id="KW-0732">Signal</keyword>
<dbReference type="PANTHER" id="PTHR46825">
    <property type="entry name" value="D-ALANYL-D-ALANINE-CARBOXYPEPTIDASE/ENDOPEPTIDASE AMPH"/>
    <property type="match status" value="1"/>
</dbReference>
<dbReference type="SUPFAM" id="SSF56601">
    <property type="entry name" value="beta-lactamase/transpeptidase-like"/>
    <property type="match status" value="1"/>
</dbReference>
<keyword evidence="3" id="KW-0645">Protease</keyword>
<evidence type="ECO:0000313" key="3">
    <source>
        <dbReference type="EMBL" id="PNL61483.1"/>
    </source>
</evidence>
<proteinExistence type="predicted"/>
<dbReference type="Pfam" id="PF00144">
    <property type="entry name" value="Beta-lactamase"/>
    <property type="match status" value="1"/>
</dbReference>
<dbReference type="InterPro" id="IPR012338">
    <property type="entry name" value="Beta-lactam/transpept-like"/>
</dbReference>
<protein>
    <submittedName>
        <fullName evidence="3">D-alanyl-D-alanine carboxypeptidase</fullName>
    </submittedName>
</protein>
<evidence type="ECO:0000259" key="2">
    <source>
        <dbReference type="Pfam" id="PF00144"/>
    </source>
</evidence>
<dbReference type="Gene3D" id="3.40.710.10">
    <property type="entry name" value="DD-peptidase/beta-lactamase superfamily"/>
    <property type="match status" value="1"/>
</dbReference>
<feature type="chain" id="PRO_5043779731" evidence="1">
    <location>
        <begin position="24"/>
        <end position="420"/>
    </location>
</feature>
<gene>
    <name evidence="3" type="ORF">A6J39_009805</name>
</gene>
<dbReference type="EMBL" id="NBTX02000004">
    <property type="protein sequence ID" value="PNL61483.1"/>
    <property type="molecule type" value="Genomic_DNA"/>
</dbReference>
<dbReference type="PANTHER" id="PTHR46825:SF7">
    <property type="entry name" value="D-ALANYL-D-ALANINE CARBOXYPEPTIDASE"/>
    <property type="match status" value="1"/>
</dbReference>
<keyword evidence="3" id="KW-0378">Hydrolase</keyword>
<keyword evidence="4" id="KW-1185">Reference proteome</keyword>
<reference evidence="3" key="1">
    <citation type="submission" date="2017-12" db="EMBL/GenBank/DDBJ databases">
        <title>FDA dAtabase for Regulatory Grade micrObial Sequences (FDA-ARGOS): Supporting development and validation of Infectious Disease Dx tests.</title>
        <authorList>
            <person name="Kerrigan L."/>
            <person name="Tallon L.J."/>
            <person name="Sadzewicz L."/>
            <person name="Sengamalay N."/>
            <person name="Ott S."/>
            <person name="Godinez A."/>
            <person name="Nagaraj S."/>
            <person name="Vavikolanu K."/>
            <person name="Vyas G."/>
            <person name="Nadendla S."/>
            <person name="Aluvathingal J."/>
            <person name="Sichtig H."/>
        </authorList>
    </citation>
    <scope>NUCLEOTIDE SEQUENCE [LARGE SCALE GENOMIC DNA]</scope>
    <source>
        <strain evidence="3">FDAARGOS_200</strain>
    </source>
</reference>
<accession>A0AAX0WSN6</accession>
<name>A0AAX0WSN6_9GAMM</name>
<sequence>MKLKSQFFGLALSVFLASPILYAGSDISSELTNQLQKEIDAYYKKYSKKEKFTAIAASVLIPQNQVNDKKEVKTVVHGTMGYPPLSQPITPNNLFDIGSITKSFTALILLQLQTEDKLTLDDPLGKWLPQYPNWKNVTLRQLLNMTSGIPNYSEDDEFSKEMESHLDKVWTDEELLKYAHPEKPLKKKKGNLFEYSNSNYILAALVIEKITNDTFVNQLKLRIINSKNGLHNSFYLAGPDGQSVGKAIEDRRVHGYLYDEEKNKLIDTLTNDLSWAAAAGAIVATPEDVVHWVQLLYRGTLIKPDFRERILAELESVVSMKTGQPIPEVTKDDPYGFGLGVGYLYDTDLKQSFWIYKGSTLGFRVMYFWQPCNNVTTVVALNSKGGEGNPDSKLGDKIIEANQNLYKVILKNYPELQCIS</sequence>
<comment type="caution">
    <text evidence="3">The sequence shown here is derived from an EMBL/GenBank/DDBJ whole genome shotgun (WGS) entry which is preliminary data.</text>
</comment>
<dbReference type="AlphaFoldDB" id="A0AAX0WSN6"/>
<dbReference type="GeneID" id="98066218"/>